<evidence type="ECO:0000256" key="1">
    <source>
        <dbReference type="SAM" id="Phobius"/>
    </source>
</evidence>
<dbReference type="Proteomes" id="UP000241762">
    <property type="component" value="Chromosome"/>
</dbReference>
<protein>
    <recommendedName>
        <fullName evidence="4">Tim44-like domain-containing protein</fullName>
    </recommendedName>
</protein>
<name>A0A2P1P784_9RICK</name>
<dbReference type="RefSeq" id="WP_106873989.1">
    <property type="nucleotide sequence ID" value="NZ_CP027845.1"/>
</dbReference>
<keyword evidence="3" id="KW-1185">Reference proteome</keyword>
<evidence type="ECO:0008006" key="4">
    <source>
        <dbReference type="Google" id="ProtNLM"/>
    </source>
</evidence>
<gene>
    <name evidence="2" type="ORF">phytr_1570</name>
</gene>
<keyword evidence="1" id="KW-0472">Membrane</keyword>
<reference evidence="2 3" key="1">
    <citation type="submission" date="2018-03" db="EMBL/GenBank/DDBJ databases">
        <title>A gene transfer event suggests a long-term partnership between eustigmatophyte algae and a novel lineage of endosymbiotic bacteria.</title>
        <authorList>
            <person name="Yurchenko T."/>
            <person name="Sevcikova T."/>
            <person name="Pribyl P."/>
            <person name="El Karkouri K."/>
            <person name="Klimes V."/>
            <person name="Amaral R."/>
            <person name="Zbrankova V."/>
            <person name="Kim E."/>
            <person name="Raoult D."/>
            <person name="Santos L.M.A."/>
            <person name="Elias M."/>
        </authorList>
    </citation>
    <scope>NUCLEOTIDE SEQUENCE [LARGE SCALE GENOMIC DNA]</scope>
    <source>
        <strain evidence="2">CCALA 838</strain>
    </source>
</reference>
<dbReference type="KEGG" id="ptc:phytr_1570"/>
<dbReference type="AlphaFoldDB" id="A0A2P1P784"/>
<dbReference type="OrthoDB" id="7160190at2"/>
<dbReference type="InterPro" id="IPR032710">
    <property type="entry name" value="NTF2-like_dom_sf"/>
</dbReference>
<keyword evidence="1" id="KW-0812">Transmembrane</keyword>
<organism evidence="2 3">
    <name type="scientific">Candidatus Phycorickettsia trachydisci</name>
    <dbReference type="NCBI Taxonomy" id="2115978"/>
    <lineage>
        <taxon>Bacteria</taxon>
        <taxon>Pseudomonadati</taxon>
        <taxon>Pseudomonadota</taxon>
        <taxon>Alphaproteobacteria</taxon>
        <taxon>Rickettsiales</taxon>
        <taxon>Rickettsiaceae</taxon>
        <taxon>Candidatus Phycorickettsia</taxon>
    </lineage>
</organism>
<evidence type="ECO:0000313" key="2">
    <source>
        <dbReference type="EMBL" id="AVP87116.1"/>
    </source>
</evidence>
<feature type="transmembrane region" description="Helical" evidence="1">
    <location>
        <begin position="6"/>
        <end position="26"/>
    </location>
</feature>
<evidence type="ECO:0000313" key="3">
    <source>
        <dbReference type="Proteomes" id="UP000241762"/>
    </source>
</evidence>
<dbReference type="EMBL" id="CP027845">
    <property type="protein sequence ID" value="AVP87116.1"/>
    <property type="molecule type" value="Genomic_DNA"/>
</dbReference>
<keyword evidence="1" id="KW-1133">Transmembrane helix</keyword>
<accession>A0A2P1P784</accession>
<proteinExistence type="predicted"/>
<sequence length="203" mass="23171">MDSFWEIVIFAIIALVLVTALIDMLGKVDESETSRSKSFFGERVMEEVFDIDGQITVNKTADGIERFKDIVHASNYHDKLKIINELCVLINKLPTFKPLKFIDNASKAAGMIIEALKKNDQEVLEHLIDKRFLSNLNPEQHKSLSDKESKIISAKISDIYQFGHTIFIKIMFDLSCGILEEWSFTKSMLSHDNIWQVNSISSI</sequence>
<dbReference type="SUPFAM" id="SSF54427">
    <property type="entry name" value="NTF2-like"/>
    <property type="match status" value="1"/>
</dbReference>